<evidence type="ECO:0000256" key="2">
    <source>
        <dbReference type="ARBA" id="ARBA00022475"/>
    </source>
</evidence>
<evidence type="ECO:0000256" key="3">
    <source>
        <dbReference type="ARBA" id="ARBA00022692"/>
    </source>
</evidence>
<proteinExistence type="predicted"/>
<dbReference type="PANTHER" id="PTHR35007">
    <property type="entry name" value="INTEGRAL MEMBRANE PROTEIN-RELATED"/>
    <property type="match status" value="1"/>
</dbReference>
<feature type="domain" description="Type II secretion system protein GspF" evidence="7">
    <location>
        <begin position="52"/>
        <end position="170"/>
    </location>
</feature>
<sequence length="185" mass="18975">MSFLLLALAVLILPGGRSPCARLRPPVPPIAKPRRAKRSPPDPLALAETWDLFAAALRSGLPVPSALHAVLPGTPPGPAERLGQVRDLLALGADPATAWDPALDHPATAPLARSARRTARSGAALADQVADLAARLRASAADDAESRAQRAAVLVAGPLSLCFLPAFLCLGVAPVLIGIASGLNR</sequence>
<dbReference type="Proteomes" id="UP000677152">
    <property type="component" value="Chromosome"/>
</dbReference>
<organism evidence="8 9">
    <name type="scientific">Actinosynnema pretiosum subsp. pretiosum</name>
    <dbReference type="NCBI Taxonomy" id="103721"/>
    <lineage>
        <taxon>Bacteria</taxon>
        <taxon>Bacillati</taxon>
        <taxon>Actinomycetota</taxon>
        <taxon>Actinomycetes</taxon>
        <taxon>Pseudonocardiales</taxon>
        <taxon>Pseudonocardiaceae</taxon>
        <taxon>Actinosynnema</taxon>
    </lineage>
</organism>
<accession>A0AA45L1V7</accession>
<dbReference type="GO" id="GO:0005886">
    <property type="term" value="C:plasma membrane"/>
    <property type="evidence" value="ECO:0007669"/>
    <property type="project" value="UniProtKB-SubCell"/>
</dbReference>
<keyword evidence="2" id="KW-1003">Cell membrane</keyword>
<evidence type="ECO:0000259" key="7">
    <source>
        <dbReference type="Pfam" id="PF00482"/>
    </source>
</evidence>
<comment type="subcellular location">
    <subcellularLocation>
        <location evidence="1">Cell membrane</location>
        <topology evidence="1">Multi-pass membrane protein</topology>
    </subcellularLocation>
</comment>
<dbReference type="EMBL" id="CP073249">
    <property type="protein sequence ID" value="QUF01676.1"/>
    <property type="molecule type" value="Genomic_DNA"/>
</dbReference>
<gene>
    <name evidence="8" type="ORF">KCV87_19135</name>
</gene>
<keyword evidence="3 6" id="KW-0812">Transmembrane</keyword>
<dbReference type="AlphaFoldDB" id="A0AA45L1V7"/>
<evidence type="ECO:0000256" key="4">
    <source>
        <dbReference type="ARBA" id="ARBA00022989"/>
    </source>
</evidence>
<protein>
    <submittedName>
        <fullName evidence="8">Type II secretion system F family protein</fullName>
    </submittedName>
</protein>
<evidence type="ECO:0000256" key="6">
    <source>
        <dbReference type="SAM" id="Phobius"/>
    </source>
</evidence>
<evidence type="ECO:0000313" key="9">
    <source>
        <dbReference type="Proteomes" id="UP000677152"/>
    </source>
</evidence>
<keyword evidence="4 6" id="KW-1133">Transmembrane helix</keyword>
<dbReference type="Gene3D" id="1.10.357.10">
    <property type="entry name" value="Tetracycline Repressor, domain 2"/>
    <property type="match status" value="1"/>
</dbReference>
<dbReference type="InterPro" id="IPR018076">
    <property type="entry name" value="T2SS_GspF_dom"/>
</dbReference>
<dbReference type="PANTHER" id="PTHR35007:SF3">
    <property type="entry name" value="POSSIBLE CONSERVED ALANINE RICH MEMBRANE PROTEIN"/>
    <property type="match status" value="1"/>
</dbReference>
<name>A0AA45L1V7_9PSEU</name>
<feature type="transmembrane region" description="Helical" evidence="6">
    <location>
        <begin position="163"/>
        <end position="183"/>
    </location>
</feature>
<reference evidence="8" key="1">
    <citation type="submission" date="2021-04" db="EMBL/GenBank/DDBJ databases">
        <title>Genomic sequence of Actinosynnema pretiosum subsp. pretiosum ATCC 31280 (C-14919).</title>
        <authorList>
            <person name="Bai L."/>
            <person name="Wang X."/>
            <person name="Xiao Y."/>
        </authorList>
    </citation>
    <scope>NUCLEOTIDE SEQUENCE</scope>
    <source>
        <strain evidence="8">ATCC 31280</strain>
    </source>
</reference>
<dbReference type="Pfam" id="PF00482">
    <property type="entry name" value="T2SSF"/>
    <property type="match status" value="1"/>
</dbReference>
<keyword evidence="5 6" id="KW-0472">Membrane</keyword>
<evidence type="ECO:0000256" key="1">
    <source>
        <dbReference type="ARBA" id="ARBA00004651"/>
    </source>
</evidence>
<evidence type="ECO:0000313" key="8">
    <source>
        <dbReference type="EMBL" id="QUF01676.1"/>
    </source>
</evidence>
<evidence type="ECO:0000256" key="5">
    <source>
        <dbReference type="ARBA" id="ARBA00023136"/>
    </source>
</evidence>